<dbReference type="EMBL" id="VAJB01000026">
    <property type="protein sequence ID" value="TRB73349.1"/>
    <property type="molecule type" value="Genomic_DNA"/>
</dbReference>
<dbReference type="Pfam" id="PF12728">
    <property type="entry name" value="HTH_17"/>
    <property type="match status" value="1"/>
</dbReference>
<feature type="domain" description="Helix-turn-helix" evidence="1">
    <location>
        <begin position="28"/>
        <end position="76"/>
    </location>
</feature>
<dbReference type="InterPro" id="IPR009061">
    <property type="entry name" value="DNA-bd_dom_put_sf"/>
</dbReference>
<comment type="caution">
    <text evidence="3">The sequence shown here is derived from an EMBL/GenBank/DDBJ whole genome shotgun (WGS) entry which is preliminary data.</text>
</comment>
<evidence type="ECO:0000313" key="3">
    <source>
        <dbReference type="EMBL" id="TRB73349.1"/>
    </source>
</evidence>
<dbReference type="Gene3D" id="1.10.238.160">
    <property type="match status" value="1"/>
</dbReference>
<dbReference type="AlphaFoldDB" id="A0A547EUW4"/>
<dbReference type="InterPro" id="IPR041657">
    <property type="entry name" value="HTH_17"/>
</dbReference>
<gene>
    <name evidence="3" type="ORF">FEA53_10600</name>
    <name evidence="2" type="ORF">FEB89_12620</name>
</gene>
<dbReference type="OrthoDB" id="8455288at2"/>
<dbReference type="SUPFAM" id="SSF46955">
    <property type="entry name" value="Putative DNA-binding domain"/>
    <property type="match status" value="1"/>
</dbReference>
<name>A0A547EUW4_MANHA</name>
<dbReference type="EMBL" id="VAJI01000044">
    <property type="protein sequence ID" value="TRB34724.1"/>
    <property type="molecule type" value="Genomic_DNA"/>
</dbReference>
<dbReference type="Proteomes" id="UP000318394">
    <property type="component" value="Unassembled WGS sequence"/>
</dbReference>
<reference evidence="4 5" key="1">
    <citation type="journal article" date="2019" name="Vet. Microbiol.">
        <title>Genetic characterization of susceptible and multi-drug resistant Mannheimia haemolytica isolated from high-risk stocker calves prior to and after antimicrobial metaphylaxis.</title>
        <authorList>
            <person name="Snyder E.R."/>
            <person name="Alvarez-Narvaez S."/>
            <person name="Credille B.C."/>
        </authorList>
    </citation>
    <scope>NUCLEOTIDE SEQUENCE [LARGE SCALE GENOMIC DNA]</scope>
    <source>
        <strain evidence="3 4">UGA-R5-128-1</strain>
        <strain evidence="2 5">UGA-R7-163-1</strain>
    </source>
</reference>
<dbReference type="Proteomes" id="UP000315164">
    <property type="component" value="Unassembled WGS sequence"/>
</dbReference>
<sequence length="83" mass="9740">MQLQKTISTFTQPNHRGIYVMTYSEQSYLNVKDVCEMLQLNRSTIYRQIKQGIFPKPTKIGKSSRWKFADIKAFLEPKPQEAN</sequence>
<evidence type="ECO:0000259" key="1">
    <source>
        <dbReference type="Pfam" id="PF12728"/>
    </source>
</evidence>
<dbReference type="RefSeq" id="WP_006250232.1">
    <property type="nucleotide sequence ID" value="NZ_CP017491.1"/>
</dbReference>
<proteinExistence type="predicted"/>
<protein>
    <submittedName>
        <fullName evidence="3">Helix-turn-helix domain-containing protein</fullName>
    </submittedName>
</protein>
<organism evidence="3 4">
    <name type="scientific">Mannheimia haemolytica</name>
    <name type="common">Pasteurella haemolytica</name>
    <dbReference type="NCBI Taxonomy" id="75985"/>
    <lineage>
        <taxon>Bacteria</taxon>
        <taxon>Pseudomonadati</taxon>
        <taxon>Pseudomonadota</taxon>
        <taxon>Gammaproteobacteria</taxon>
        <taxon>Pasteurellales</taxon>
        <taxon>Pasteurellaceae</taxon>
        <taxon>Mannheimia</taxon>
    </lineage>
</organism>
<evidence type="ECO:0000313" key="2">
    <source>
        <dbReference type="EMBL" id="TRB34724.1"/>
    </source>
</evidence>
<evidence type="ECO:0000313" key="4">
    <source>
        <dbReference type="Proteomes" id="UP000315164"/>
    </source>
</evidence>
<accession>A0A547EUW4</accession>
<evidence type="ECO:0000313" key="5">
    <source>
        <dbReference type="Proteomes" id="UP000318394"/>
    </source>
</evidence>
<keyword evidence="5" id="KW-1185">Reference proteome</keyword>